<comment type="similarity">
    <text evidence="1">Belongs to the protein prenyltransferase subunit alpha family.</text>
</comment>
<dbReference type="Pfam" id="PF01239">
    <property type="entry name" value="PPTA"/>
    <property type="match status" value="1"/>
</dbReference>
<comment type="caution">
    <text evidence="5">The sequence shown here is derived from an EMBL/GenBank/DDBJ whole genome shotgun (WGS) entry which is preliminary data.</text>
</comment>
<name>A0ABR2IJ08_9EUKA</name>
<organism evidence="5 6">
    <name type="scientific">Tritrichomonas musculus</name>
    <dbReference type="NCBI Taxonomy" id="1915356"/>
    <lineage>
        <taxon>Eukaryota</taxon>
        <taxon>Metamonada</taxon>
        <taxon>Parabasalia</taxon>
        <taxon>Tritrichomonadida</taxon>
        <taxon>Tritrichomonadidae</taxon>
        <taxon>Tritrichomonas</taxon>
    </lineage>
</organism>
<evidence type="ECO:0000256" key="1">
    <source>
        <dbReference type="ARBA" id="ARBA00006734"/>
    </source>
</evidence>
<dbReference type="PANTHER" id="PTHR11129">
    <property type="entry name" value="PROTEIN FARNESYLTRANSFERASE ALPHA SUBUNIT/RAB GERANYLGERANYL TRANSFERASE ALPHA SUBUNIT"/>
    <property type="match status" value="1"/>
</dbReference>
<sequence>MNLIDSFLAECETAKSIEIVSDFLLPEQSSFHSEENQVAISKSFYKVLLKFIVDNIETDPKKASLIGVITGSYDSRIWVIRKKLISNLRDIDLLQKELNLIHIGLAAVPKCAGAFENTRYILGICLSLRDNLSISDDKMVSIIQNEREFYSFLTGKILRNALLWRHRVWFTQFFNTEDEDLKWAENWVKLHPSDSSAFYFMETFIQKKLSSNIQTNTSNTNNENHEYDLIKALQENTKALFVMPGHESIWNHRRFLLQNLIPKLKIPSNWRPSQSPNDQFDYPIVTSNNAIKLNYIKICDKFGIDLNTIISRTNKDDDSCELNLENEDLIVSVSRGDRFPSEYQKQRVSAEKHYRWLRIRFMKLF</sequence>
<protein>
    <submittedName>
        <fullName evidence="5">Uncharacterized protein</fullName>
    </submittedName>
</protein>
<evidence type="ECO:0000313" key="6">
    <source>
        <dbReference type="Proteomes" id="UP001470230"/>
    </source>
</evidence>
<keyword evidence="6" id="KW-1185">Reference proteome</keyword>
<reference evidence="5 6" key="1">
    <citation type="submission" date="2024-04" db="EMBL/GenBank/DDBJ databases">
        <title>Tritrichomonas musculus Genome.</title>
        <authorList>
            <person name="Alves-Ferreira E."/>
            <person name="Grigg M."/>
            <person name="Lorenzi H."/>
            <person name="Galac M."/>
        </authorList>
    </citation>
    <scope>NUCLEOTIDE SEQUENCE [LARGE SCALE GENOMIC DNA]</scope>
    <source>
        <strain evidence="5 6">EAF2021</strain>
    </source>
</reference>
<accession>A0ABR2IJ08</accession>
<keyword evidence="4" id="KW-0677">Repeat</keyword>
<evidence type="ECO:0000256" key="4">
    <source>
        <dbReference type="ARBA" id="ARBA00022737"/>
    </source>
</evidence>
<evidence type="ECO:0000313" key="5">
    <source>
        <dbReference type="EMBL" id="KAK8863557.1"/>
    </source>
</evidence>
<dbReference type="Gene3D" id="1.25.40.120">
    <property type="entry name" value="Protein prenylyltransferase"/>
    <property type="match status" value="1"/>
</dbReference>
<dbReference type="Proteomes" id="UP001470230">
    <property type="component" value="Unassembled WGS sequence"/>
</dbReference>
<gene>
    <name evidence="5" type="ORF">M9Y10_011243</name>
</gene>
<evidence type="ECO:0000256" key="2">
    <source>
        <dbReference type="ARBA" id="ARBA00022602"/>
    </source>
</evidence>
<dbReference type="PROSITE" id="PS51147">
    <property type="entry name" value="PFTA"/>
    <property type="match status" value="1"/>
</dbReference>
<dbReference type="EMBL" id="JAPFFF010000017">
    <property type="protein sequence ID" value="KAK8863557.1"/>
    <property type="molecule type" value="Genomic_DNA"/>
</dbReference>
<dbReference type="InterPro" id="IPR002088">
    <property type="entry name" value="Prenyl_trans_a"/>
</dbReference>
<dbReference type="PANTHER" id="PTHR11129:SF3">
    <property type="entry name" value="PROTEIN PRENYLTRANSFERASE ALPHA SUBUNIT REPEAT-CONTAINING PROTEIN 1"/>
    <property type="match status" value="1"/>
</dbReference>
<dbReference type="SUPFAM" id="SSF48439">
    <property type="entry name" value="Protein prenylyltransferase"/>
    <property type="match status" value="1"/>
</dbReference>
<proteinExistence type="inferred from homology"/>
<evidence type="ECO:0000256" key="3">
    <source>
        <dbReference type="ARBA" id="ARBA00022679"/>
    </source>
</evidence>
<keyword evidence="3" id="KW-0808">Transferase</keyword>
<keyword evidence="2" id="KW-0637">Prenyltransferase</keyword>